<evidence type="ECO:0000256" key="2">
    <source>
        <dbReference type="ARBA" id="ARBA00022679"/>
    </source>
</evidence>
<dbReference type="InterPro" id="IPR004556">
    <property type="entry name" value="HemK-like"/>
</dbReference>
<feature type="domain" description="Methyltransferase" evidence="6">
    <location>
        <begin position="109"/>
        <end position="241"/>
    </location>
</feature>
<sequence>MDFQHWLREAVNQLRDSDSPRRDAEILLEYVTGKGRTYIMAFGETPLTDAQQQQLEALLQRRKQGEPVAHLTGVREFWSLPLFVSTATLIPRPDTECLVEQALARLPAKKCHILDLGTGTGAIALALASERPDCDVTAVDRMPDAVALARRNTEHLAIRNVRILQSCWFSALPGQRFDMIVSNPPYIDAQDPHLAEGDVRFEPLSALVADANGMADIIHIIDHARQVLTPGGYLLLEHGWQQGDAVRAAFQQAGYSDVETCRDYGGNERVTCGRSTL</sequence>
<dbReference type="FunFam" id="3.40.50.150:FF:000053">
    <property type="entry name" value="Release factor glutamine methyltransferase"/>
    <property type="match status" value="1"/>
</dbReference>
<evidence type="ECO:0000256" key="1">
    <source>
        <dbReference type="ARBA" id="ARBA00022603"/>
    </source>
</evidence>
<feature type="binding site" evidence="5">
    <location>
        <position position="183"/>
    </location>
    <ligand>
        <name>S-adenosyl-L-methionine</name>
        <dbReference type="ChEBI" id="CHEBI:59789"/>
    </ligand>
</feature>
<protein>
    <recommendedName>
        <fullName evidence="5">Release factor glutamine methyltransferase</fullName>
        <shortName evidence="5">RF MTase</shortName>
        <ecNumber evidence="5">2.1.1.297</ecNumber>
    </recommendedName>
    <alternativeName>
        <fullName evidence="5">N5-glutamine methyltransferase PrmC</fullName>
    </alternativeName>
    <alternativeName>
        <fullName evidence="5">Protein-(glutamine-N5) MTase PrmC</fullName>
    </alternativeName>
    <alternativeName>
        <fullName evidence="5">Protein-glutamine N-methyltransferase PrmC</fullName>
    </alternativeName>
</protein>
<dbReference type="InterPro" id="IPR002052">
    <property type="entry name" value="DNA_methylase_N6_adenine_CS"/>
</dbReference>
<feature type="domain" description="Release factor glutamine methyltransferase N-terminal" evidence="7">
    <location>
        <begin position="6"/>
        <end position="73"/>
    </location>
</feature>
<evidence type="ECO:0000259" key="7">
    <source>
        <dbReference type="Pfam" id="PF17827"/>
    </source>
</evidence>
<dbReference type="InterPro" id="IPR019874">
    <property type="entry name" value="RF_methyltr_PrmC"/>
</dbReference>
<dbReference type="Gene3D" id="3.40.50.150">
    <property type="entry name" value="Vaccinia Virus protein VP39"/>
    <property type="match status" value="1"/>
</dbReference>
<dbReference type="CDD" id="cd02440">
    <property type="entry name" value="AdoMet_MTases"/>
    <property type="match status" value="1"/>
</dbReference>
<evidence type="ECO:0000256" key="4">
    <source>
        <dbReference type="ARBA" id="ARBA00048391"/>
    </source>
</evidence>
<dbReference type="AlphaFoldDB" id="A0A750KGM2"/>
<dbReference type="GO" id="GO:0102559">
    <property type="term" value="F:peptide chain release factor N(5)-glutamine methyltransferase activity"/>
    <property type="evidence" value="ECO:0007669"/>
    <property type="project" value="UniProtKB-EC"/>
</dbReference>
<dbReference type="InterPro" id="IPR029063">
    <property type="entry name" value="SAM-dependent_MTases_sf"/>
</dbReference>
<reference evidence="8" key="2">
    <citation type="submission" date="2020-02" db="EMBL/GenBank/DDBJ databases">
        <authorList>
            <consortium name="NCBI Pathogen Detection Project"/>
        </authorList>
    </citation>
    <scope>NUCLEOTIDE SEQUENCE</scope>
    <source>
        <strain evidence="8">MA.JE_S09-001881</strain>
    </source>
</reference>
<dbReference type="Pfam" id="PF17827">
    <property type="entry name" value="PrmC_N"/>
    <property type="match status" value="1"/>
</dbReference>
<feature type="binding site" evidence="5">
    <location>
        <begin position="117"/>
        <end position="121"/>
    </location>
    <ligand>
        <name>S-adenosyl-L-methionine</name>
        <dbReference type="ChEBI" id="CHEBI:59789"/>
    </ligand>
</feature>
<feature type="binding site" evidence="5">
    <location>
        <begin position="183"/>
        <end position="186"/>
    </location>
    <ligand>
        <name>substrate</name>
    </ligand>
</feature>
<keyword evidence="2 5" id="KW-0808">Transferase</keyword>
<evidence type="ECO:0000256" key="5">
    <source>
        <dbReference type="HAMAP-Rule" id="MF_02126"/>
    </source>
</evidence>
<proteinExistence type="inferred from homology"/>
<evidence type="ECO:0000313" key="8">
    <source>
        <dbReference type="EMBL" id="HAF6367778.1"/>
    </source>
</evidence>
<accession>A0A750KGM2</accession>
<evidence type="ECO:0000256" key="3">
    <source>
        <dbReference type="ARBA" id="ARBA00022691"/>
    </source>
</evidence>
<dbReference type="InterPro" id="IPR050320">
    <property type="entry name" value="N5-glutamine_MTase"/>
</dbReference>
<dbReference type="GO" id="GO:0032259">
    <property type="term" value="P:methylation"/>
    <property type="evidence" value="ECO:0007669"/>
    <property type="project" value="UniProtKB-KW"/>
</dbReference>
<gene>
    <name evidence="5 8" type="primary">prmC</name>
    <name evidence="8" type="ORF">G8N11_000558</name>
</gene>
<reference evidence="8" key="1">
    <citation type="journal article" date="2018" name="Genome Biol.">
        <title>SKESA: strategic k-mer extension for scrupulous assemblies.</title>
        <authorList>
            <person name="Souvorov A."/>
            <person name="Agarwala R."/>
            <person name="Lipman D.J."/>
        </authorList>
    </citation>
    <scope>NUCLEOTIDE SEQUENCE</scope>
    <source>
        <strain evidence="8">MA.JE_S09-001881</strain>
    </source>
</reference>
<dbReference type="GO" id="GO:0003676">
    <property type="term" value="F:nucleic acid binding"/>
    <property type="evidence" value="ECO:0007669"/>
    <property type="project" value="InterPro"/>
</dbReference>
<comment type="function">
    <text evidence="5">Methylates the class 1 translation termination release factors RF1/PrfA and RF2/PrfB on the glutamine residue of the universally conserved GGQ motif.</text>
</comment>
<dbReference type="PANTHER" id="PTHR18895">
    <property type="entry name" value="HEMK METHYLTRANSFERASE"/>
    <property type="match status" value="1"/>
</dbReference>
<evidence type="ECO:0000259" key="6">
    <source>
        <dbReference type="Pfam" id="PF13847"/>
    </source>
</evidence>
<dbReference type="SUPFAM" id="SSF53335">
    <property type="entry name" value="S-adenosyl-L-methionine-dependent methyltransferases"/>
    <property type="match status" value="1"/>
</dbReference>
<dbReference type="InterPro" id="IPR025714">
    <property type="entry name" value="Methyltranfer_dom"/>
</dbReference>
<dbReference type="PROSITE" id="PS00092">
    <property type="entry name" value="N6_MTASE"/>
    <property type="match status" value="1"/>
</dbReference>
<feature type="binding site" evidence="5">
    <location>
        <position position="168"/>
    </location>
    <ligand>
        <name>S-adenosyl-L-methionine</name>
        <dbReference type="ChEBI" id="CHEBI:59789"/>
    </ligand>
</feature>
<dbReference type="HAMAP" id="MF_02126">
    <property type="entry name" value="RF_methyltr_PrmC"/>
    <property type="match status" value="1"/>
</dbReference>
<comment type="catalytic activity">
    <reaction evidence="4 5">
        <text>L-glutaminyl-[peptide chain release factor] + S-adenosyl-L-methionine = N(5)-methyl-L-glutaminyl-[peptide chain release factor] + S-adenosyl-L-homocysteine + H(+)</text>
        <dbReference type="Rhea" id="RHEA:42896"/>
        <dbReference type="Rhea" id="RHEA-COMP:10271"/>
        <dbReference type="Rhea" id="RHEA-COMP:10272"/>
        <dbReference type="ChEBI" id="CHEBI:15378"/>
        <dbReference type="ChEBI" id="CHEBI:30011"/>
        <dbReference type="ChEBI" id="CHEBI:57856"/>
        <dbReference type="ChEBI" id="CHEBI:59789"/>
        <dbReference type="ChEBI" id="CHEBI:61891"/>
        <dbReference type="EC" id="2.1.1.297"/>
    </reaction>
</comment>
<name>A0A750KGM2_SALER</name>
<comment type="caution">
    <text evidence="8">The sequence shown here is derived from an EMBL/GenBank/DDBJ whole genome shotgun (WGS) entry which is preliminary data.</text>
</comment>
<dbReference type="PANTHER" id="PTHR18895:SF74">
    <property type="entry name" value="MTRF1L RELEASE FACTOR GLUTAMINE METHYLTRANSFERASE"/>
    <property type="match status" value="1"/>
</dbReference>
<dbReference type="NCBIfam" id="TIGR00536">
    <property type="entry name" value="hemK_fam"/>
    <property type="match status" value="1"/>
</dbReference>
<keyword evidence="3 5" id="KW-0949">S-adenosyl-L-methionine</keyword>
<keyword evidence="1 5" id="KW-0489">Methyltransferase</keyword>
<dbReference type="EC" id="2.1.1.297" evidence="5"/>
<dbReference type="Pfam" id="PF13847">
    <property type="entry name" value="Methyltransf_31"/>
    <property type="match status" value="1"/>
</dbReference>
<dbReference type="NCBIfam" id="TIGR03534">
    <property type="entry name" value="RF_mod_PrmC"/>
    <property type="match status" value="1"/>
</dbReference>
<feature type="binding site" evidence="5">
    <location>
        <position position="140"/>
    </location>
    <ligand>
        <name>S-adenosyl-L-methionine</name>
        <dbReference type="ChEBI" id="CHEBI:59789"/>
    </ligand>
</feature>
<dbReference type="FunFam" id="1.10.8.10:FF:000032">
    <property type="entry name" value="Release factor glutamine methyltransferase"/>
    <property type="match status" value="1"/>
</dbReference>
<dbReference type="Gene3D" id="1.10.8.10">
    <property type="entry name" value="DNA helicase RuvA subunit, C-terminal domain"/>
    <property type="match status" value="1"/>
</dbReference>
<organism evidence="8">
    <name type="scientific">Salmonella enterica</name>
    <name type="common">Salmonella choleraesuis</name>
    <dbReference type="NCBI Taxonomy" id="28901"/>
    <lineage>
        <taxon>Bacteria</taxon>
        <taxon>Pseudomonadati</taxon>
        <taxon>Pseudomonadota</taxon>
        <taxon>Gammaproteobacteria</taxon>
        <taxon>Enterobacterales</taxon>
        <taxon>Enterobacteriaceae</taxon>
        <taxon>Salmonella</taxon>
    </lineage>
</organism>
<dbReference type="InterPro" id="IPR040758">
    <property type="entry name" value="PrmC_N"/>
</dbReference>
<dbReference type="EMBL" id="DAAVPB010000002">
    <property type="protein sequence ID" value="HAF6367778.1"/>
    <property type="molecule type" value="Genomic_DNA"/>
</dbReference>
<comment type="similarity">
    <text evidence="5">Belongs to the protein N5-glutamine methyltransferase family. PrmC subfamily.</text>
</comment>